<dbReference type="InterPro" id="IPR039552">
    <property type="entry name" value="IS66_C"/>
</dbReference>
<evidence type="ECO:0000313" key="7">
    <source>
        <dbReference type="EMBL" id="KGR91392.1"/>
    </source>
</evidence>
<dbReference type="PANTHER" id="PTHR33678">
    <property type="entry name" value="BLL1576 PROTEIN"/>
    <property type="match status" value="1"/>
</dbReference>
<feature type="domain" description="Transposase IS66 zinc-finger binding" evidence="4">
    <location>
        <begin position="131"/>
        <end position="173"/>
    </location>
</feature>
<keyword evidence="8" id="KW-1185">Reference proteome</keyword>
<dbReference type="InterPro" id="IPR024474">
    <property type="entry name" value="Znf_dom_IS66"/>
</dbReference>
<dbReference type="Pfam" id="PF13817">
    <property type="entry name" value="DDE_Tnp_IS66_C"/>
    <property type="match status" value="1"/>
</dbReference>
<evidence type="ECO:0000313" key="8">
    <source>
        <dbReference type="Proteomes" id="UP000030595"/>
    </source>
</evidence>
<feature type="domain" description="Transposase TnpC homeodomain" evidence="5">
    <location>
        <begin position="46"/>
        <end position="121"/>
    </location>
</feature>
<dbReference type="InterPro" id="IPR004291">
    <property type="entry name" value="Transposase_IS66_central"/>
</dbReference>
<reference evidence="7 8" key="1">
    <citation type="submission" date="2014-02" db="EMBL/GenBank/DDBJ databases">
        <title>Draft genome sequence of Lysinibacillus massiliensis CCUG 49529.</title>
        <authorList>
            <person name="Zhang F."/>
            <person name="Wang G."/>
            <person name="Zhang L."/>
        </authorList>
    </citation>
    <scope>NUCLEOTIDE SEQUENCE [LARGE SCALE GENOMIC DNA]</scope>
    <source>
        <strain evidence="7 8">CCUG 49529</strain>
    </source>
</reference>
<evidence type="ECO:0000256" key="2">
    <source>
        <dbReference type="SAM" id="MobiDB-lite"/>
    </source>
</evidence>
<evidence type="ECO:0000259" key="4">
    <source>
        <dbReference type="Pfam" id="PF13005"/>
    </source>
</evidence>
<protein>
    <submittedName>
        <fullName evidence="7">Transposase</fullName>
    </submittedName>
</protein>
<proteinExistence type="predicted"/>
<evidence type="ECO:0000259" key="3">
    <source>
        <dbReference type="Pfam" id="PF03050"/>
    </source>
</evidence>
<sequence>MVNEMSNKNSTEKLITLLENQIAIMKQQNEELSKKLDQSLAQNKYLSEQIHHLTKTLYGSKSEKSKYQAPDGQCSLFEDDPSFSDSEHTDEQSTESVSYTVIRKIKNKKRNDSFKEDVEIEEVHHHPSDLQCDCCQSNMHEIGSTIVREEAKFIPAKMVRVQHIEHAYECKRCKKDSTQNAQIKRGKAPMAVIPRSIAGPTVLAKLIYDKFIQYLPLYRQVKEWERSGLLTNDKNLSNWVIRVAEEWLLPIYDRMKEVLLSKSILHIDETYAQILNRSDGKPGQSNAYNWVFKTVPSQGPVIVLFQSALSRGRTVLEEFTTNFRGTVICDGYSAYGKLPNITFANCWAHVRRYWLKADSKNGRIGVGYCDQLYKLESQFKKCSSSKRRKLRNKYSKPIVEKFLKWVEESPFYGKNALAKAAEYTLNRVQELKAFLQDGRIEIDNNPAENAIRPTVIGRKNWLFSVSEAGAKANAVCLSLAETAKANGIDFYQYLVKVLTDLPNLPIHNQPEILHNYMPWSKAIQSTCVK</sequence>
<evidence type="ECO:0000259" key="6">
    <source>
        <dbReference type="Pfam" id="PF13817"/>
    </source>
</evidence>
<name>A0A0A3JWL8_9BACL</name>
<dbReference type="PANTHER" id="PTHR33678:SF1">
    <property type="entry name" value="BLL1576 PROTEIN"/>
    <property type="match status" value="1"/>
</dbReference>
<dbReference type="InterPro" id="IPR052344">
    <property type="entry name" value="Transposase-related"/>
</dbReference>
<dbReference type="Pfam" id="PF13007">
    <property type="entry name" value="LZ_Tnp_IS66"/>
    <property type="match status" value="1"/>
</dbReference>
<keyword evidence="1" id="KW-0175">Coiled coil</keyword>
<evidence type="ECO:0000259" key="5">
    <source>
        <dbReference type="Pfam" id="PF13007"/>
    </source>
</evidence>
<dbReference type="Pfam" id="PF03050">
    <property type="entry name" value="DDE_Tnp_IS66"/>
    <property type="match status" value="1"/>
</dbReference>
<dbReference type="Pfam" id="PF13005">
    <property type="entry name" value="zf-IS66"/>
    <property type="match status" value="1"/>
</dbReference>
<organism evidence="7 8">
    <name type="scientific">Ureibacillus massiliensis 4400831 = CIP 108448 = CCUG 49529</name>
    <dbReference type="NCBI Taxonomy" id="1211035"/>
    <lineage>
        <taxon>Bacteria</taxon>
        <taxon>Bacillati</taxon>
        <taxon>Bacillota</taxon>
        <taxon>Bacilli</taxon>
        <taxon>Bacillales</taxon>
        <taxon>Caryophanaceae</taxon>
        <taxon>Ureibacillus</taxon>
    </lineage>
</organism>
<dbReference type="eggNOG" id="COG4974">
    <property type="taxonomic scope" value="Bacteria"/>
</dbReference>
<dbReference type="NCBIfam" id="NF033517">
    <property type="entry name" value="transpos_IS66"/>
    <property type="match status" value="1"/>
</dbReference>
<accession>A0A0A3JWL8</accession>
<dbReference type="Proteomes" id="UP000030595">
    <property type="component" value="Unassembled WGS sequence"/>
</dbReference>
<evidence type="ECO:0000256" key="1">
    <source>
        <dbReference type="SAM" id="Coils"/>
    </source>
</evidence>
<dbReference type="InterPro" id="IPR024463">
    <property type="entry name" value="Transposase_TnpC_homeodom"/>
</dbReference>
<feature type="domain" description="Transposase IS66 central" evidence="3">
    <location>
        <begin position="195"/>
        <end position="471"/>
    </location>
</feature>
<feature type="domain" description="Transposase IS66 C-terminal" evidence="6">
    <location>
        <begin position="478"/>
        <end position="503"/>
    </location>
</feature>
<feature type="region of interest" description="Disordered" evidence="2">
    <location>
        <begin position="77"/>
        <end position="96"/>
    </location>
</feature>
<feature type="coiled-coil region" evidence="1">
    <location>
        <begin position="8"/>
        <end position="49"/>
    </location>
</feature>
<comment type="caution">
    <text evidence="7">The sequence shown here is derived from an EMBL/GenBank/DDBJ whole genome shotgun (WGS) entry which is preliminary data.</text>
</comment>
<dbReference type="AlphaFoldDB" id="A0A0A3JWL8"/>
<dbReference type="EMBL" id="JPVQ01000007">
    <property type="protein sequence ID" value="KGR91392.1"/>
    <property type="molecule type" value="Genomic_DNA"/>
</dbReference>
<gene>
    <name evidence="7" type="ORF">CD30_06130</name>
</gene>